<reference evidence="2" key="1">
    <citation type="submission" date="2013-11" db="EMBL/GenBank/DDBJ databases">
        <authorList>
            <person name="Aslett M."/>
        </authorList>
    </citation>
    <scope>NUCLEOTIDE SEQUENCE [LARGE SCALE GENOMIC DNA]</scope>
    <source>
        <strain evidence="2">Edinburgh</strain>
    </source>
</reference>
<reference evidence="3 4" key="3">
    <citation type="submission" date="2019-12" db="UniProtKB">
        <authorList>
            <consortium name="WormBaseParasite"/>
        </authorList>
    </citation>
    <scope>IDENTIFICATION</scope>
</reference>
<evidence type="ECO:0000313" key="2">
    <source>
        <dbReference type="Proteomes" id="UP000046395"/>
    </source>
</evidence>
<evidence type="ECO:0000256" key="1">
    <source>
        <dbReference type="SAM" id="MobiDB-lite"/>
    </source>
</evidence>
<protein>
    <submittedName>
        <fullName evidence="3 4">Uncharacterized protein</fullName>
    </submittedName>
</protein>
<keyword evidence="2" id="KW-1185">Reference proteome</keyword>
<feature type="compositionally biased region" description="Low complexity" evidence="1">
    <location>
        <begin position="130"/>
        <end position="141"/>
    </location>
</feature>
<dbReference type="WBParaSite" id="TMUE_0000000381.1">
    <property type="protein sequence ID" value="TMUE_0000000381.1"/>
    <property type="gene ID" value="WBGene00296321"/>
</dbReference>
<reference evidence="2" key="2">
    <citation type="submission" date="2014-03" db="EMBL/GenBank/DDBJ databases">
        <title>The whipworm genome and dual-species transcriptomics of an intimate host-pathogen interaction.</title>
        <authorList>
            <person name="Foth B.J."/>
            <person name="Tsai I.J."/>
            <person name="Reid A.J."/>
            <person name="Bancroft A.J."/>
            <person name="Nichol S."/>
            <person name="Tracey A."/>
            <person name="Holroyd N."/>
            <person name="Cotton J.A."/>
            <person name="Stanley E.J."/>
            <person name="Zarowiecki M."/>
            <person name="Liu J.Z."/>
            <person name="Huckvale T."/>
            <person name="Cooper P.J."/>
            <person name="Grencis R.K."/>
            <person name="Berriman M."/>
        </authorList>
    </citation>
    <scope>NUCLEOTIDE SEQUENCE [LARGE SCALE GENOMIC DNA]</scope>
    <source>
        <strain evidence="2">Edinburgh</strain>
    </source>
</reference>
<feature type="region of interest" description="Disordered" evidence="1">
    <location>
        <begin position="1"/>
        <end position="42"/>
    </location>
</feature>
<sequence length="151" mass="15868">MGGAARFGSVHLPQRGSNSRCARDLAGQRPNVSGPLAVGPTPPVRAVVPIVRGMPCGAVVPASSSRKGQRSRWRLRRRRLVSAQTVGHKKGEKTPADRAELSFGDCARPRQGTTTISTSAADVVVAVAGTRSGSRSPSSLSEAFRTVADRR</sequence>
<accession>A0A5S6PZI7</accession>
<dbReference type="AlphaFoldDB" id="A0A5S6PZI7"/>
<name>A0A5S6PZI7_TRIMR</name>
<evidence type="ECO:0000313" key="4">
    <source>
        <dbReference type="WBParaSite" id="TMUE_2000010413.1"/>
    </source>
</evidence>
<dbReference type="WBParaSite" id="TMUE_2000010413.1">
    <property type="protein sequence ID" value="TMUE_2000010413.1"/>
    <property type="gene ID" value="WBGene00300990"/>
</dbReference>
<proteinExistence type="predicted"/>
<dbReference type="Proteomes" id="UP000046395">
    <property type="component" value="Unassembled WGS sequence"/>
</dbReference>
<organism evidence="2 3">
    <name type="scientific">Trichuris muris</name>
    <name type="common">Mouse whipworm</name>
    <dbReference type="NCBI Taxonomy" id="70415"/>
    <lineage>
        <taxon>Eukaryota</taxon>
        <taxon>Metazoa</taxon>
        <taxon>Ecdysozoa</taxon>
        <taxon>Nematoda</taxon>
        <taxon>Enoplea</taxon>
        <taxon>Dorylaimia</taxon>
        <taxon>Trichinellida</taxon>
        <taxon>Trichuridae</taxon>
        <taxon>Trichuris</taxon>
    </lineage>
</organism>
<evidence type="ECO:0000313" key="3">
    <source>
        <dbReference type="WBParaSite" id="TMUE_0000000381.1"/>
    </source>
</evidence>
<feature type="region of interest" description="Disordered" evidence="1">
    <location>
        <begin position="130"/>
        <end position="151"/>
    </location>
</feature>